<name>A0A7R9YAM6_9STRA</name>
<feature type="compositionally biased region" description="Basic and acidic residues" evidence="1">
    <location>
        <begin position="105"/>
        <end position="118"/>
    </location>
</feature>
<accession>A0A7R9YAM6</accession>
<evidence type="ECO:0000313" key="2">
    <source>
        <dbReference type="EMBL" id="CAD8254202.1"/>
    </source>
</evidence>
<organism evidence="2">
    <name type="scientific">Pinguiococcus pyrenoidosus</name>
    <dbReference type="NCBI Taxonomy" id="172671"/>
    <lineage>
        <taxon>Eukaryota</taxon>
        <taxon>Sar</taxon>
        <taxon>Stramenopiles</taxon>
        <taxon>Ochrophyta</taxon>
        <taxon>Pinguiophyceae</taxon>
        <taxon>Pinguiochrysidales</taxon>
        <taxon>Pinguiochrysidaceae</taxon>
        <taxon>Pinguiococcus</taxon>
    </lineage>
</organism>
<reference evidence="2" key="1">
    <citation type="submission" date="2021-01" db="EMBL/GenBank/DDBJ databases">
        <authorList>
            <person name="Corre E."/>
            <person name="Pelletier E."/>
            <person name="Niang G."/>
            <person name="Scheremetjew M."/>
            <person name="Finn R."/>
            <person name="Kale V."/>
            <person name="Holt S."/>
            <person name="Cochrane G."/>
            <person name="Meng A."/>
            <person name="Brown T."/>
            <person name="Cohen L."/>
        </authorList>
    </citation>
    <scope>NUCLEOTIDE SEQUENCE</scope>
    <source>
        <strain evidence="2">CCMP2078</strain>
    </source>
</reference>
<dbReference type="EMBL" id="HBEA01004841">
    <property type="protein sequence ID" value="CAD8254202.1"/>
    <property type="molecule type" value="Transcribed_RNA"/>
</dbReference>
<feature type="region of interest" description="Disordered" evidence="1">
    <location>
        <begin position="78"/>
        <end position="136"/>
    </location>
</feature>
<dbReference type="AlphaFoldDB" id="A0A7R9YAM6"/>
<evidence type="ECO:0000256" key="1">
    <source>
        <dbReference type="SAM" id="MobiDB-lite"/>
    </source>
</evidence>
<protein>
    <submittedName>
        <fullName evidence="2">Uncharacterized protein</fullName>
    </submittedName>
</protein>
<proteinExistence type="predicted"/>
<sequence>MAATVTRPAVRCLHGSGSQEVDRPGVGAPTTIIEMEGVSHHKITSSSDVMRVVWDLLVGKIHEDMCLGVEPEACSYDGQAPVRPPPRAAQTGQGLWGLPSWSWSRGKEEPPARPERSVSPHIGSGDPLSSSPIDDAAVRVAEAAKYGLHRQDAEAKSLEVLSA</sequence>
<gene>
    <name evidence="2" type="ORF">PPYR1160_LOCUS3694</name>
</gene>